<evidence type="ECO:0000256" key="2">
    <source>
        <dbReference type="SAM" id="SignalP"/>
    </source>
</evidence>
<feature type="compositionally biased region" description="Polar residues" evidence="1">
    <location>
        <begin position="789"/>
        <end position="801"/>
    </location>
</feature>
<feature type="compositionally biased region" description="Basic and acidic residues" evidence="1">
    <location>
        <begin position="290"/>
        <end position="302"/>
    </location>
</feature>
<dbReference type="STRING" id="6265.A0A0B2VPJ4"/>
<comment type="caution">
    <text evidence="3">The sequence shown here is derived from an EMBL/GenBank/DDBJ whole genome shotgun (WGS) entry which is preliminary data.</text>
</comment>
<feature type="region of interest" description="Disordered" evidence="1">
    <location>
        <begin position="712"/>
        <end position="739"/>
    </location>
</feature>
<feature type="region of interest" description="Disordered" evidence="1">
    <location>
        <begin position="783"/>
        <end position="830"/>
    </location>
</feature>
<feature type="compositionally biased region" description="Polar residues" evidence="1">
    <location>
        <begin position="99"/>
        <end position="116"/>
    </location>
</feature>
<evidence type="ECO:0000256" key="1">
    <source>
        <dbReference type="SAM" id="MobiDB-lite"/>
    </source>
</evidence>
<keyword evidence="4" id="KW-1185">Reference proteome</keyword>
<reference evidence="3 4" key="1">
    <citation type="submission" date="2014-11" db="EMBL/GenBank/DDBJ databases">
        <title>Genetic blueprint of the zoonotic pathogen Toxocara canis.</title>
        <authorList>
            <person name="Zhu X.-Q."/>
            <person name="Korhonen P.K."/>
            <person name="Cai H."/>
            <person name="Young N.D."/>
            <person name="Nejsum P."/>
            <person name="von Samson-Himmelstjerna G."/>
            <person name="Boag P.R."/>
            <person name="Tan P."/>
            <person name="Li Q."/>
            <person name="Min J."/>
            <person name="Yang Y."/>
            <person name="Wang X."/>
            <person name="Fang X."/>
            <person name="Hall R.S."/>
            <person name="Hofmann A."/>
            <person name="Sternberg P.W."/>
            <person name="Jex A.R."/>
            <person name="Gasser R.B."/>
        </authorList>
    </citation>
    <scope>NUCLEOTIDE SEQUENCE [LARGE SCALE GENOMIC DNA]</scope>
    <source>
        <strain evidence="3">PN_DK_2014</strain>
    </source>
</reference>
<dbReference type="AlphaFoldDB" id="A0A0B2VPJ4"/>
<feature type="compositionally biased region" description="Basic and acidic residues" evidence="1">
    <location>
        <begin position="484"/>
        <end position="494"/>
    </location>
</feature>
<feature type="signal peptide" evidence="2">
    <location>
        <begin position="1"/>
        <end position="19"/>
    </location>
</feature>
<feature type="compositionally biased region" description="Basic and acidic residues" evidence="1">
    <location>
        <begin position="395"/>
        <end position="405"/>
    </location>
</feature>
<feature type="compositionally biased region" description="Polar residues" evidence="1">
    <location>
        <begin position="589"/>
        <end position="600"/>
    </location>
</feature>
<name>A0A0B2VPJ4_TOXCA</name>
<feature type="compositionally biased region" description="Basic and acidic residues" evidence="1">
    <location>
        <begin position="602"/>
        <end position="620"/>
    </location>
</feature>
<feature type="chain" id="PRO_5002095539" evidence="2">
    <location>
        <begin position="20"/>
        <end position="1010"/>
    </location>
</feature>
<dbReference type="OMA" id="NSADHEM"/>
<dbReference type="EMBL" id="JPKZ01001201">
    <property type="protein sequence ID" value="KHN83342.1"/>
    <property type="molecule type" value="Genomic_DNA"/>
</dbReference>
<gene>
    <name evidence="3" type="primary">Zan</name>
    <name evidence="3" type="ORF">Tcan_05402</name>
</gene>
<evidence type="ECO:0000313" key="4">
    <source>
        <dbReference type="Proteomes" id="UP000031036"/>
    </source>
</evidence>
<sequence length="1010" mass="106474">MKVLFLLVSVVCIVAFSDARPKKLSFQRKARASSRAGAAINTVTEPPRVTSVDSGAILNATPNAESTKQENSVLAVNSNEIQGEKEPLTQVTAELSANKSAKQQLNTATDGQTTSVKPAAAAERSDTSTQAFSGWVKVYGEANPYKTNETLLDVETHTVKIDVRPVYLDEKTSGAQQAGKVDQQAFGTELSGQTTATGYTTYEGTLAAGSELTSYGTAEETYETGSLPASYGSYGYTGNEEASKAGPHGTPQAVEGATSTKQPESTLAEETAETGATAQSAPALEDEQEKAENTSAEEKKSGEVILENEEISGASKGELATVSNGITSPEGKQGQNEETIATTAIVEEEGTAATFDRVSSRLEVASSTNVPPEAEETSTPAVAEEGTEAPQAENIEEKESAEKIAKPQAEAESQGTTAAIEDRTTKESEEETLKEESTTAQFEVASAAESSLATAELEITISPEKTTTEEEAEAEKAATVTAHETSENARKAEENETAVNVTEGRLVHEKATDGNATVSEEEFQKAITVESTTVPVEVQRAIEIEISPKQDAFTTSTESTTETVIVEAEEAKEEGVPEASTEALFSSTEIAEQESETTTIGGRKEVKADDEQEKEAAHVEEEVITSTAVVEAEGSTADENVEEKTASSVSIADEYKEATLGTTTLAKLTPKEVKPAAKALNETTADQSTLEITNVGEQQTTRETIVISTTLPVSERSTMPALEESTTAETVELSTISERRETVGPIREVELEGAEQPKLLQEGETIEVPIVTPTVIAKAHKDEEENIAEEQSTVAESTVANESLEKEEVTATEEAQKAGTAAGESKKVKQQQESFTVFETTAAATAEASTTVESATMAAEVGATTAVPGFEETTALQQTVFKEEFPEKNITTFSVEVVSSTEASPGATEAPSTAGDAQITKEKIPAGTKYVSGTIHGEGAAEHAAKKTKEVASEPQYAGMSIEPSGYDVNVPEQAIGYVGVPPVTSNTVISKGEYHESSVTVDDGVAFHV</sequence>
<feature type="compositionally biased region" description="Polar residues" evidence="1">
    <location>
        <begin position="724"/>
        <end position="736"/>
    </location>
</feature>
<feature type="region of interest" description="Disordered" evidence="1">
    <location>
        <begin position="589"/>
        <end position="620"/>
    </location>
</feature>
<dbReference type="OrthoDB" id="5871150at2759"/>
<accession>A0A0B2VPJ4</accession>
<feature type="region of interest" description="Disordered" evidence="1">
    <location>
        <begin position="99"/>
        <end position="125"/>
    </location>
</feature>
<dbReference type="Proteomes" id="UP000031036">
    <property type="component" value="Unassembled WGS sequence"/>
</dbReference>
<feature type="region of interest" description="Disordered" evidence="1">
    <location>
        <begin position="238"/>
        <end position="519"/>
    </location>
</feature>
<feature type="compositionally biased region" description="Low complexity" evidence="1">
    <location>
        <begin position="445"/>
        <end position="458"/>
    </location>
</feature>
<evidence type="ECO:0000313" key="3">
    <source>
        <dbReference type="EMBL" id="KHN83342.1"/>
    </source>
</evidence>
<feature type="compositionally biased region" description="Low complexity" evidence="1">
    <location>
        <begin position="264"/>
        <end position="278"/>
    </location>
</feature>
<proteinExistence type="predicted"/>
<protein>
    <submittedName>
        <fullName evidence="3">Zonadhesin</fullName>
    </submittedName>
</protein>
<keyword evidence="2" id="KW-0732">Signal</keyword>
<organism evidence="3 4">
    <name type="scientific">Toxocara canis</name>
    <name type="common">Canine roundworm</name>
    <dbReference type="NCBI Taxonomy" id="6265"/>
    <lineage>
        <taxon>Eukaryota</taxon>
        <taxon>Metazoa</taxon>
        <taxon>Ecdysozoa</taxon>
        <taxon>Nematoda</taxon>
        <taxon>Chromadorea</taxon>
        <taxon>Rhabditida</taxon>
        <taxon>Spirurina</taxon>
        <taxon>Ascaridomorpha</taxon>
        <taxon>Ascaridoidea</taxon>
        <taxon>Toxocaridae</taxon>
        <taxon>Toxocara</taxon>
    </lineage>
</organism>